<evidence type="ECO:0000259" key="6">
    <source>
        <dbReference type="Pfam" id="PF00005"/>
    </source>
</evidence>
<evidence type="ECO:0000313" key="7">
    <source>
        <dbReference type="EMBL" id="BAW79708.1"/>
    </source>
</evidence>
<keyword evidence="4" id="KW-0547">Nucleotide-binding</keyword>
<dbReference type="Gene3D" id="3.40.50.300">
    <property type="entry name" value="P-loop containing nucleotide triphosphate hydrolases"/>
    <property type="match status" value="1"/>
</dbReference>
<evidence type="ECO:0000256" key="4">
    <source>
        <dbReference type="ARBA" id="ARBA00022741"/>
    </source>
</evidence>
<organism evidence="7 8">
    <name type="scientific">Candidatus Nitrosoglobus terrae</name>
    <dbReference type="NCBI Taxonomy" id="1630141"/>
    <lineage>
        <taxon>Bacteria</taxon>
        <taxon>Pseudomonadati</taxon>
        <taxon>Pseudomonadota</taxon>
        <taxon>Gammaproteobacteria</taxon>
        <taxon>Chromatiales</taxon>
        <taxon>Chromatiaceae</taxon>
        <taxon>Candidatus Nitrosoglobus</taxon>
    </lineage>
</organism>
<dbReference type="InterPro" id="IPR027417">
    <property type="entry name" value="P-loop_NTPase"/>
</dbReference>
<keyword evidence="5" id="KW-0067">ATP-binding</keyword>
<dbReference type="InterPro" id="IPR050763">
    <property type="entry name" value="ABC_transporter_ATP-binding"/>
</dbReference>
<evidence type="ECO:0000313" key="8">
    <source>
        <dbReference type="Proteomes" id="UP000243679"/>
    </source>
</evidence>
<gene>
    <name evidence="7" type="ORF">TAO_0338</name>
</gene>
<keyword evidence="8" id="KW-1185">Reference proteome</keyword>
<dbReference type="PANTHER" id="PTHR42711">
    <property type="entry name" value="ABC TRANSPORTER ATP-BINDING PROTEIN"/>
    <property type="match status" value="1"/>
</dbReference>
<evidence type="ECO:0000256" key="1">
    <source>
        <dbReference type="ARBA" id="ARBA00005417"/>
    </source>
</evidence>
<dbReference type="Proteomes" id="UP000243679">
    <property type="component" value="Chromosome"/>
</dbReference>
<evidence type="ECO:0000256" key="3">
    <source>
        <dbReference type="ARBA" id="ARBA00022458"/>
    </source>
</evidence>
<dbReference type="GO" id="GO:0005524">
    <property type="term" value="F:ATP binding"/>
    <property type="evidence" value="ECO:0007669"/>
    <property type="project" value="UniProtKB-KW"/>
</dbReference>
<accession>A0A1Q2SKQ7</accession>
<dbReference type="AlphaFoldDB" id="A0A1Q2SKQ7"/>
<reference evidence="7 8" key="1">
    <citation type="journal article" date="2017" name="ISME J.">
        <title>An acid-tolerant ammonia-oxidizing ?-proteobacterium from soil.</title>
        <authorList>
            <person name="Hayatsu M."/>
            <person name="Tago K."/>
            <person name="Uchiyama I."/>
            <person name="Toyoda A."/>
            <person name="Wang Y."/>
            <person name="Shimomura Y."/>
            <person name="Okubo T."/>
            <person name="Kurisu F."/>
            <person name="Hirono Y."/>
            <person name="Nonaka K."/>
            <person name="Akiyama H."/>
            <person name="Itoh T."/>
            <person name="Takami H."/>
        </authorList>
    </citation>
    <scope>NUCLEOTIDE SEQUENCE [LARGE SCALE GENOMIC DNA]</scope>
    <source>
        <strain evidence="7 8">TAO100</strain>
    </source>
</reference>
<proteinExistence type="inferred from homology"/>
<name>A0A1Q2SKQ7_9GAMM</name>
<dbReference type="PANTHER" id="PTHR42711:SF5">
    <property type="entry name" value="ABC TRANSPORTER ATP-BINDING PROTEIN NATA"/>
    <property type="match status" value="1"/>
</dbReference>
<comment type="similarity">
    <text evidence="1">Belongs to the ABC transporter superfamily.</text>
</comment>
<dbReference type="InterPro" id="IPR003439">
    <property type="entry name" value="ABC_transporter-like_ATP-bd"/>
</dbReference>
<dbReference type="GO" id="GO:0016887">
    <property type="term" value="F:ATP hydrolysis activity"/>
    <property type="evidence" value="ECO:0007669"/>
    <property type="project" value="InterPro"/>
</dbReference>
<keyword evidence="2" id="KW-0813">Transport</keyword>
<dbReference type="EMBL" id="AP014836">
    <property type="protein sequence ID" value="BAW79708.1"/>
    <property type="molecule type" value="Genomic_DNA"/>
</dbReference>
<keyword evidence="3" id="KW-0536">Nodulation</keyword>
<protein>
    <recommendedName>
        <fullName evidence="6">ABC transporter domain-containing protein</fullName>
    </recommendedName>
</protein>
<feature type="domain" description="ABC transporter" evidence="6">
    <location>
        <begin position="14"/>
        <end position="67"/>
    </location>
</feature>
<sequence>MTHLSKYFGKIEAVKDLSFPIRAGSIAALLGGNGAGKTTTLAMMLGLLLPSHGDIHLLGENMLRQRWRVRYFYLLLANLSALRVVSGNR</sequence>
<evidence type="ECO:0000256" key="5">
    <source>
        <dbReference type="ARBA" id="ARBA00022840"/>
    </source>
</evidence>
<evidence type="ECO:0000256" key="2">
    <source>
        <dbReference type="ARBA" id="ARBA00022448"/>
    </source>
</evidence>
<dbReference type="Pfam" id="PF00005">
    <property type="entry name" value="ABC_tran"/>
    <property type="match status" value="1"/>
</dbReference>
<dbReference type="RefSeq" id="WP_231910542.1">
    <property type="nucleotide sequence ID" value="NZ_AP014836.1"/>
</dbReference>
<dbReference type="SUPFAM" id="SSF52540">
    <property type="entry name" value="P-loop containing nucleoside triphosphate hydrolases"/>
    <property type="match status" value="1"/>
</dbReference>
<dbReference type="KEGG" id="ntt:TAO_0338"/>